<evidence type="ECO:0000256" key="1">
    <source>
        <dbReference type="ARBA" id="ARBA00022603"/>
    </source>
</evidence>
<gene>
    <name evidence="7" type="primary">rlmD</name>
    <name evidence="7" type="ORF">ENW11_04230</name>
</gene>
<dbReference type="Gene3D" id="2.40.50.1070">
    <property type="match status" value="1"/>
</dbReference>
<dbReference type="PROSITE" id="PS51687">
    <property type="entry name" value="SAM_MT_RNA_M5U"/>
    <property type="match status" value="1"/>
</dbReference>
<dbReference type="Gene3D" id="3.40.50.150">
    <property type="entry name" value="Vaccinia Virus protein VP39"/>
    <property type="match status" value="1"/>
</dbReference>
<dbReference type="PANTHER" id="PTHR11061:SF30">
    <property type="entry name" value="TRNA (URACIL(54)-C(5))-METHYLTRANSFERASE"/>
    <property type="match status" value="1"/>
</dbReference>
<evidence type="ECO:0000259" key="6">
    <source>
        <dbReference type="PROSITE" id="PS50926"/>
    </source>
</evidence>
<dbReference type="Gene3D" id="2.40.50.140">
    <property type="entry name" value="Nucleic acid-binding proteins"/>
    <property type="match status" value="1"/>
</dbReference>
<evidence type="ECO:0000256" key="3">
    <source>
        <dbReference type="ARBA" id="ARBA00022691"/>
    </source>
</evidence>
<keyword evidence="1 4" id="KW-0489">Methyltransferase</keyword>
<dbReference type="EC" id="2.1.1.190" evidence="7"/>
<name>A0A7V4TH55_9BACT</name>
<comment type="similarity">
    <text evidence="4">Belongs to the class I-like SAM-binding methyltransferase superfamily. RNA M5U methyltransferase family.</text>
</comment>
<comment type="caution">
    <text evidence="7">The sequence shown here is derived from an EMBL/GenBank/DDBJ whole genome shotgun (WGS) entry which is preliminary data.</text>
</comment>
<dbReference type="PROSITE" id="PS50926">
    <property type="entry name" value="TRAM"/>
    <property type="match status" value="1"/>
</dbReference>
<protein>
    <submittedName>
        <fullName evidence="7">23S rRNA (Uracil(1939)-C(5))-methyltransferase RlmD</fullName>
        <ecNumber evidence="7">2.1.1.190</ecNumber>
    </submittedName>
</protein>
<dbReference type="InterPro" id="IPR029063">
    <property type="entry name" value="SAM-dependent_MTases_sf"/>
</dbReference>
<dbReference type="SUPFAM" id="SSF53335">
    <property type="entry name" value="S-adenosyl-L-methionine-dependent methyltransferases"/>
    <property type="match status" value="1"/>
</dbReference>
<feature type="binding site" evidence="4">
    <location>
        <position position="324"/>
    </location>
    <ligand>
        <name>S-adenosyl-L-methionine</name>
        <dbReference type="ChEBI" id="CHEBI:59789"/>
    </ligand>
</feature>
<dbReference type="GO" id="GO:0070041">
    <property type="term" value="F:rRNA (uridine-C5-)-methyltransferase activity"/>
    <property type="evidence" value="ECO:0007669"/>
    <property type="project" value="TreeGrafter"/>
</dbReference>
<reference evidence="7" key="1">
    <citation type="journal article" date="2020" name="mSystems">
        <title>Genome- and Community-Level Interaction Insights into Carbon Utilization and Element Cycling Functions of Hydrothermarchaeota in Hydrothermal Sediment.</title>
        <authorList>
            <person name="Zhou Z."/>
            <person name="Liu Y."/>
            <person name="Xu W."/>
            <person name="Pan J."/>
            <person name="Luo Z.H."/>
            <person name="Li M."/>
        </authorList>
    </citation>
    <scope>NUCLEOTIDE SEQUENCE [LARGE SCALE GENOMIC DNA]</scope>
    <source>
        <strain evidence="7">SpSt-82</strain>
    </source>
</reference>
<proteinExistence type="inferred from homology"/>
<feature type="active site" description="Nucleophile" evidence="4">
    <location>
        <position position="417"/>
    </location>
</feature>
<evidence type="ECO:0000256" key="4">
    <source>
        <dbReference type="PROSITE-ProRule" id="PRU01024"/>
    </source>
</evidence>
<evidence type="ECO:0000256" key="2">
    <source>
        <dbReference type="ARBA" id="ARBA00022679"/>
    </source>
</evidence>
<feature type="binding site" evidence="4">
    <location>
        <position position="345"/>
    </location>
    <ligand>
        <name>S-adenosyl-L-methionine</name>
        <dbReference type="ChEBI" id="CHEBI:59789"/>
    </ligand>
</feature>
<feature type="binding site" evidence="4">
    <location>
        <position position="294"/>
    </location>
    <ligand>
        <name>S-adenosyl-L-methionine</name>
        <dbReference type="ChEBI" id="CHEBI:59789"/>
    </ligand>
</feature>
<keyword evidence="2 4" id="KW-0808">Transferase</keyword>
<dbReference type="CDD" id="cd02440">
    <property type="entry name" value="AdoMet_MTases"/>
    <property type="match status" value="1"/>
</dbReference>
<dbReference type="AlphaFoldDB" id="A0A7V4TH55"/>
<dbReference type="GO" id="GO:0070475">
    <property type="term" value="P:rRNA base methylation"/>
    <property type="evidence" value="ECO:0007669"/>
    <property type="project" value="TreeGrafter"/>
</dbReference>
<dbReference type="NCBIfam" id="TIGR00479">
    <property type="entry name" value="rumA"/>
    <property type="match status" value="1"/>
</dbReference>
<keyword evidence="3 4" id="KW-0949">S-adenosyl-L-methionine</keyword>
<accession>A0A7V4TH55</accession>
<sequence length="460" mass="51991">MVKELSVRKGDVFEGEVLDFALPECQGVLKRNGFVVFVPRVLEGEFCRVEVEKVRRNFATGKALEVLRASPARVAPLCPHFLEGCGGCQLQFVQYEEQVRLKRKHALNILERIGGVAPGKIHCEEFVLSPRAFEYRNKMEFTFGEKDGRLVLGLRPANRFWDVVDLTTCLLMRRDLVEKLLEFTREYGRKHRIPGYDPVQKTGVLRNLLVRYSPTTGELLVGLATRSFDLPEKAFLVETLREMFPELRGVVHIVNNSPASALIFEEKHVLWGEPYFFENIGHLSFRVSIESFFQVNSLLCEALYAKVREYVLADGPVATALDLYCGGGGIGLFVADAVEKVVGVEENPKAVEDAFENARRNGRTNFTCILGRVEKLLASSRFRVDVVIVDPPRAGLDKKVVQRVSSLAPKKVVYVSCNIGTFARDVALFRDRGYDLMKLAFFDLFPQTPYFETVALLVQR</sequence>
<evidence type="ECO:0000256" key="5">
    <source>
        <dbReference type="PROSITE-ProRule" id="PRU10015"/>
    </source>
</evidence>
<dbReference type="InterPro" id="IPR030390">
    <property type="entry name" value="MeTrfase_TrmA_AS"/>
</dbReference>
<organism evidence="7">
    <name type="scientific">Candidatus Caldatribacterium saccharofermentans</name>
    <dbReference type="NCBI Taxonomy" id="1454753"/>
    <lineage>
        <taxon>Bacteria</taxon>
        <taxon>Pseudomonadati</taxon>
        <taxon>Atribacterota</taxon>
        <taxon>Atribacteria</taxon>
        <taxon>Atribacterales</taxon>
        <taxon>Candidatus Caldatribacteriaceae</taxon>
        <taxon>Candidatus Caldatribacterium</taxon>
    </lineage>
</organism>
<dbReference type="InterPro" id="IPR010280">
    <property type="entry name" value="U5_MeTrfase_fam"/>
</dbReference>
<dbReference type="SUPFAM" id="SSF50249">
    <property type="entry name" value="Nucleic acid-binding proteins"/>
    <property type="match status" value="1"/>
</dbReference>
<feature type="domain" description="TRAM" evidence="6">
    <location>
        <begin position="6"/>
        <end position="65"/>
    </location>
</feature>
<dbReference type="Pfam" id="PF01938">
    <property type="entry name" value="TRAM"/>
    <property type="match status" value="1"/>
</dbReference>
<dbReference type="PROSITE" id="PS01230">
    <property type="entry name" value="TRMA_1"/>
    <property type="match status" value="1"/>
</dbReference>
<dbReference type="InterPro" id="IPR012340">
    <property type="entry name" value="NA-bd_OB-fold"/>
</dbReference>
<dbReference type="Pfam" id="PF05958">
    <property type="entry name" value="tRNA_U5-meth_tr"/>
    <property type="match status" value="1"/>
</dbReference>
<feature type="active site" evidence="5">
    <location>
        <position position="417"/>
    </location>
</feature>
<dbReference type="EMBL" id="DTIY01000027">
    <property type="protein sequence ID" value="HGY38999.1"/>
    <property type="molecule type" value="Genomic_DNA"/>
</dbReference>
<dbReference type="PANTHER" id="PTHR11061">
    <property type="entry name" value="RNA M5U METHYLTRANSFERASE"/>
    <property type="match status" value="1"/>
</dbReference>
<evidence type="ECO:0000313" key="7">
    <source>
        <dbReference type="EMBL" id="HGY38999.1"/>
    </source>
</evidence>
<dbReference type="InterPro" id="IPR002792">
    <property type="entry name" value="TRAM_dom"/>
</dbReference>
<feature type="binding site" evidence="4">
    <location>
        <position position="390"/>
    </location>
    <ligand>
        <name>S-adenosyl-L-methionine</name>
        <dbReference type="ChEBI" id="CHEBI:59789"/>
    </ligand>
</feature>